<protein>
    <recommendedName>
        <fullName evidence="3">Reverse transcriptase domain-containing protein</fullName>
    </recommendedName>
</protein>
<accession>A0AAD9P7I2</accession>
<proteinExistence type="predicted"/>
<comment type="caution">
    <text evidence="1">The sequence shown here is derived from an EMBL/GenBank/DDBJ whole genome shotgun (WGS) entry which is preliminary data.</text>
</comment>
<gene>
    <name evidence="1" type="ORF">NP493_101g06026</name>
</gene>
<evidence type="ECO:0000313" key="1">
    <source>
        <dbReference type="EMBL" id="KAK2189616.1"/>
    </source>
</evidence>
<evidence type="ECO:0000313" key="2">
    <source>
        <dbReference type="Proteomes" id="UP001209878"/>
    </source>
</evidence>
<dbReference type="EMBL" id="JAODUO010000101">
    <property type="protein sequence ID" value="KAK2189616.1"/>
    <property type="molecule type" value="Genomic_DNA"/>
</dbReference>
<keyword evidence="2" id="KW-1185">Reference proteome</keyword>
<organism evidence="1 2">
    <name type="scientific">Ridgeia piscesae</name>
    <name type="common">Tubeworm</name>
    <dbReference type="NCBI Taxonomy" id="27915"/>
    <lineage>
        <taxon>Eukaryota</taxon>
        <taxon>Metazoa</taxon>
        <taxon>Spiralia</taxon>
        <taxon>Lophotrochozoa</taxon>
        <taxon>Annelida</taxon>
        <taxon>Polychaeta</taxon>
        <taxon>Sedentaria</taxon>
        <taxon>Canalipalpata</taxon>
        <taxon>Sabellida</taxon>
        <taxon>Siboglinidae</taxon>
        <taxon>Ridgeia</taxon>
    </lineage>
</organism>
<evidence type="ECO:0008006" key="3">
    <source>
        <dbReference type="Google" id="ProtNLM"/>
    </source>
</evidence>
<dbReference type="PANTHER" id="PTHR47027:SF20">
    <property type="entry name" value="REVERSE TRANSCRIPTASE-LIKE PROTEIN WITH RNA-DIRECTED DNA POLYMERASE DOMAIN"/>
    <property type="match status" value="1"/>
</dbReference>
<dbReference type="PANTHER" id="PTHR47027">
    <property type="entry name" value="REVERSE TRANSCRIPTASE DOMAIN-CONTAINING PROTEIN"/>
    <property type="match status" value="1"/>
</dbReference>
<name>A0AAD9P7I2_RIDPI</name>
<dbReference type="Proteomes" id="UP001209878">
    <property type="component" value="Unassembled WGS sequence"/>
</dbReference>
<dbReference type="AlphaFoldDB" id="A0AAD9P7I2"/>
<sequence length="183" mass="20453">MCAKHIENLKYAPAELSRLIADAFNDIFEKHQPLNVGTGVLISLQKPGKPLGPLKSLRSIVLLTTLRNTLSLITLQRISDKVDDFLSPPQSGFRRGRSTADVIWGHRWLVAKCQRYKYVIEILGIDMSRASDTICREKLLSILHSFLDTDNAQIIRLLLSETNLTVRVDDALSAPFNTTVGTP</sequence>
<reference evidence="1" key="1">
    <citation type="journal article" date="2023" name="Mol. Biol. Evol.">
        <title>Third-Generation Sequencing Reveals the Adaptive Role of the Epigenome in Three Deep-Sea Polychaetes.</title>
        <authorList>
            <person name="Perez M."/>
            <person name="Aroh O."/>
            <person name="Sun Y."/>
            <person name="Lan Y."/>
            <person name="Juniper S.K."/>
            <person name="Young C.R."/>
            <person name="Angers B."/>
            <person name="Qian P.Y."/>
        </authorList>
    </citation>
    <scope>NUCLEOTIDE SEQUENCE</scope>
    <source>
        <strain evidence="1">R07B-5</strain>
    </source>
</reference>